<organism evidence="2 3">
    <name type="scientific">Rehmannia glutinosa</name>
    <name type="common">Chinese foxglove</name>
    <dbReference type="NCBI Taxonomy" id="99300"/>
    <lineage>
        <taxon>Eukaryota</taxon>
        <taxon>Viridiplantae</taxon>
        <taxon>Streptophyta</taxon>
        <taxon>Embryophyta</taxon>
        <taxon>Tracheophyta</taxon>
        <taxon>Spermatophyta</taxon>
        <taxon>Magnoliopsida</taxon>
        <taxon>eudicotyledons</taxon>
        <taxon>Gunneridae</taxon>
        <taxon>Pentapetalae</taxon>
        <taxon>asterids</taxon>
        <taxon>lamiids</taxon>
        <taxon>Lamiales</taxon>
        <taxon>Orobanchaceae</taxon>
        <taxon>Rehmannieae</taxon>
        <taxon>Rehmannia</taxon>
    </lineage>
</organism>
<dbReference type="Proteomes" id="UP001318860">
    <property type="component" value="Unassembled WGS sequence"/>
</dbReference>
<sequence length="242" mass="27643">MPSGKLPLMEISLAGEIENKRYAETILDDFWPLPPVDPKKATFPCCLVWTPLPVVSWLAPFIGHVGICKEDGTILDFSGSNLVNVDDFAFGSVARYLQFDREQDLLRQCCFPPNIAGHKCKHRYAHTEFGTAITWDDAMQSSARYFEHKSYNLFTCNCHSFVANCLNRLCYEGSMNLEHGQRRGSRAVQGDMGRQVFSLTIIFTVYGGDLFGYLYGWMAIFNWIIFIFVPHCWLVFVGYLLF</sequence>
<dbReference type="Pfam" id="PF05608">
    <property type="entry name" value="RTE1"/>
    <property type="match status" value="1"/>
</dbReference>
<dbReference type="InterPro" id="IPR008496">
    <property type="entry name" value="TMEM222/RTE1"/>
</dbReference>
<evidence type="ECO:0000313" key="3">
    <source>
        <dbReference type="Proteomes" id="UP001318860"/>
    </source>
</evidence>
<protein>
    <submittedName>
        <fullName evidence="2">Uncharacterized protein</fullName>
    </submittedName>
</protein>
<dbReference type="PANTHER" id="PTHR20921">
    <property type="entry name" value="TRANSMEMBRANE PROTEIN 222"/>
    <property type="match status" value="1"/>
</dbReference>
<gene>
    <name evidence="2" type="ORF">DH2020_036720</name>
</gene>
<dbReference type="EMBL" id="JABTTQ020001633">
    <property type="protein sequence ID" value="KAK6129535.1"/>
    <property type="molecule type" value="Genomic_DNA"/>
</dbReference>
<dbReference type="Gene3D" id="3.90.1720.10">
    <property type="entry name" value="endopeptidase domain like (from Nostoc punctiforme)"/>
    <property type="match status" value="1"/>
</dbReference>
<evidence type="ECO:0000256" key="1">
    <source>
        <dbReference type="SAM" id="Phobius"/>
    </source>
</evidence>
<comment type="caution">
    <text evidence="2">The sequence shown here is derived from an EMBL/GenBank/DDBJ whole genome shotgun (WGS) entry which is preliminary data.</text>
</comment>
<feature type="transmembrane region" description="Helical" evidence="1">
    <location>
        <begin position="196"/>
        <end position="214"/>
    </location>
</feature>
<name>A0ABR0V669_REHGL</name>
<accession>A0ABR0V669</accession>
<dbReference type="PANTHER" id="PTHR20921:SF7">
    <property type="entry name" value="PROTEIN REVERSION-TO-ETHYLENE SENSITIVITY1"/>
    <property type="match status" value="1"/>
</dbReference>
<proteinExistence type="predicted"/>
<keyword evidence="1" id="KW-0812">Transmembrane</keyword>
<keyword evidence="1" id="KW-0472">Membrane</keyword>
<keyword evidence="1" id="KW-1133">Transmembrane helix</keyword>
<evidence type="ECO:0000313" key="2">
    <source>
        <dbReference type="EMBL" id="KAK6129535.1"/>
    </source>
</evidence>
<reference evidence="2 3" key="1">
    <citation type="journal article" date="2021" name="Comput. Struct. Biotechnol. J.">
        <title>De novo genome assembly of the potent medicinal plant Rehmannia glutinosa using nanopore technology.</title>
        <authorList>
            <person name="Ma L."/>
            <person name="Dong C."/>
            <person name="Song C."/>
            <person name="Wang X."/>
            <person name="Zheng X."/>
            <person name="Niu Y."/>
            <person name="Chen S."/>
            <person name="Feng W."/>
        </authorList>
    </citation>
    <scope>NUCLEOTIDE SEQUENCE [LARGE SCALE GENOMIC DNA]</scope>
    <source>
        <strain evidence="2">DH-2019</strain>
    </source>
</reference>
<feature type="transmembrane region" description="Helical" evidence="1">
    <location>
        <begin position="220"/>
        <end position="241"/>
    </location>
</feature>
<keyword evidence="3" id="KW-1185">Reference proteome</keyword>